<reference evidence="5 6" key="1">
    <citation type="submission" date="2016-06" db="EMBL/GenBank/DDBJ databases">
        <title>Comparative genomics of the ectomycorrhizal sister species Rhizopogon vinicolor and Rhizopogon vesiculosus (Basidiomycota: Boletales) reveals a divergence of the mating type B locus.</title>
        <authorList>
            <consortium name="DOE Joint Genome Institute"/>
            <person name="Mujic A.B."/>
            <person name="Kuo A."/>
            <person name="Tritt A."/>
            <person name="Lipzen A."/>
            <person name="Chen C."/>
            <person name="Johnson J."/>
            <person name="Sharma A."/>
            <person name="Barry K."/>
            <person name="Grigoriev I.V."/>
            <person name="Spatafora J.W."/>
        </authorList>
    </citation>
    <scope>NUCLEOTIDE SEQUENCE [LARGE SCALE GENOMIC DNA]</scope>
    <source>
        <strain evidence="5 6">AM-OR11-026</strain>
    </source>
</reference>
<dbReference type="InParanoid" id="A0A1B7MUE1"/>
<dbReference type="Proteomes" id="UP000092154">
    <property type="component" value="Unassembled WGS sequence"/>
</dbReference>
<feature type="region of interest" description="Disordered" evidence="1">
    <location>
        <begin position="749"/>
        <end position="770"/>
    </location>
</feature>
<feature type="compositionally biased region" description="Low complexity" evidence="1">
    <location>
        <begin position="207"/>
        <end position="218"/>
    </location>
</feature>
<evidence type="ECO:0000256" key="1">
    <source>
        <dbReference type="SAM" id="MobiDB-lite"/>
    </source>
</evidence>
<organism evidence="5 6">
    <name type="scientific">Rhizopogon vinicolor AM-OR11-026</name>
    <dbReference type="NCBI Taxonomy" id="1314800"/>
    <lineage>
        <taxon>Eukaryota</taxon>
        <taxon>Fungi</taxon>
        <taxon>Dikarya</taxon>
        <taxon>Basidiomycota</taxon>
        <taxon>Agaricomycotina</taxon>
        <taxon>Agaricomycetes</taxon>
        <taxon>Agaricomycetidae</taxon>
        <taxon>Boletales</taxon>
        <taxon>Suillineae</taxon>
        <taxon>Rhizopogonaceae</taxon>
        <taxon>Rhizopogon</taxon>
    </lineage>
</organism>
<dbReference type="Pfam" id="PF17748">
    <property type="entry name" value="VID27_N"/>
    <property type="match status" value="1"/>
</dbReference>
<gene>
    <name evidence="5" type="ORF">K503DRAFT_793515</name>
</gene>
<feature type="compositionally biased region" description="Acidic residues" evidence="1">
    <location>
        <begin position="361"/>
        <end position="400"/>
    </location>
</feature>
<dbReference type="SUPFAM" id="SSF50974">
    <property type="entry name" value="Nitrous oxide reductase, N-terminal domain"/>
    <property type="match status" value="1"/>
</dbReference>
<dbReference type="InterPro" id="IPR040768">
    <property type="entry name" value="Vid27_PH"/>
</dbReference>
<feature type="domain" description="Vid27 PH-like" evidence="3">
    <location>
        <begin position="230"/>
        <end position="338"/>
    </location>
</feature>
<dbReference type="STRING" id="1314800.A0A1B7MUE1"/>
<dbReference type="EMBL" id="KV448435">
    <property type="protein sequence ID" value="OAX36190.1"/>
    <property type="molecule type" value="Genomic_DNA"/>
</dbReference>
<dbReference type="Pfam" id="PF17747">
    <property type="entry name" value="VID27_PH"/>
    <property type="match status" value="1"/>
</dbReference>
<dbReference type="InterPro" id="IPR015943">
    <property type="entry name" value="WD40/YVTN_repeat-like_dom_sf"/>
</dbReference>
<dbReference type="GO" id="GO:0005737">
    <property type="term" value="C:cytoplasm"/>
    <property type="evidence" value="ECO:0007669"/>
    <property type="project" value="TreeGrafter"/>
</dbReference>
<feature type="region of interest" description="Disordered" evidence="1">
    <location>
        <begin position="358"/>
        <end position="412"/>
    </location>
</feature>
<name>A0A1B7MUE1_9AGAM</name>
<sequence>MNIFKSLLGRVWQDPNAAEVVKIEMGQLYLVRPGNIRSSRECIYNEAIATIRRVPALVHNFQLVITRVYEDGDQELLEDEDETDEERVFLISEELEFRSGVMDDEPTFIWRDLDGDVDELYEFVASVTNEPTRAFFETCMYRAMYERKYKASADNTKDSDLDQFIWQSVPVIPVTQAKGKGVDRNSPKSNQSGSEYLPEESTASVQAPAMPSKPARPAARASFASSSLPTITSQEAHVFFWDLEAEGFVTEREGEVVAKIVERTSGDYNYWLIVTDEDGDFVSHKISSDMNPRWAPKTSSLTWNYPNNGRYDSWALQFTSSDAYDAFKRAFAQCQWETLHGVAFQKAKPDEQAYIISSTTEDVEMRDVEDEVDDEEVVESELDPDEEASEDEEDEEEDDVVPQLQGERNSQLTIGYKGDRSYVVRGNNIGVFSHSTDDQVKYHATISKISTPKGKEFKPREVMLHDQDTKMVLMNPSDPHSLFSMDIERGKVVEEWKIHDDISVDHIAPDNKFAQITREQTLVGASHNALFRVDPRISGNKMVESQYKQYVSKNKFSGVATTASGKLAVASEKGDIRLFDTIGKNAKTALPPLGDPILGIDVTASGRWIVATTKSYLLLIDTLIGEGRYAGNLGFDRSFPASAKPMPRRLQLRSEHVAYMNHDISFSVARFNQGEGQEENAIVTSTGQYVIAWDFAKVKKGQLDKYEIKKYEDMVVQDNFKFGDDKQIIVALQNNVLAINKKNLKRPTRTSLAAPTTNLRSQSSIVHSPY</sequence>
<keyword evidence="6" id="KW-1185">Reference proteome</keyword>
<evidence type="ECO:0000259" key="3">
    <source>
        <dbReference type="Pfam" id="PF17747"/>
    </source>
</evidence>
<evidence type="ECO:0000313" key="5">
    <source>
        <dbReference type="EMBL" id="OAX36190.1"/>
    </source>
</evidence>
<evidence type="ECO:0000313" key="6">
    <source>
        <dbReference type="Proteomes" id="UP000092154"/>
    </source>
</evidence>
<evidence type="ECO:0000259" key="4">
    <source>
        <dbReference type="Pfam" id="PF17748"/>
    </source>
</evidence>
<dbReference type="Gene3D" id="2.130.10.10">
    <property type="entry name" value="YVTN repeat-like/Quinoprotein amine dehydrogenase"/>
    <property type="match status" value="1"/>
</dbReference>
<dbReference type="PANTHER" id="PTHR31913">
    <property type="entry name" value="VACUOLAR IMPORT AND DEGRADATION PROTEIN 27"/>
    <property type="match status" value="1"/>
</dbReference>
<accession>A0A1B7MUE1</accession>
<feature type="region of interest" description="Disordered" evidence="1">
    <location>
        <begin position="177"/>
        <end position="218"/>
    </location>
</feature>
<proteinExistence type="predicted"/>
<evidence type="ECO:0000259" key="2">
    <source>
        <dbReference type="Pfam" id="PF08553"/>
    </source>
</evidence>
<dbReference type="OrthoDB" id="10251113at2759"/>
<dbReference type="InterPro" id="IPR013863">
    <property type="entry name" value="VID27_C"/>
</dbReference>
<dbReference type="InterPro" id="IPR040458">
    <property type="entry name" value="Vid27"/>
</dbReference>
<protein>
    <submittedName>
        <fullName evidence="5">VID27-domain-containing protein</fullName>
    </submittedName>
</protein>
<dbReference type="PANTHER" id="PTHR31913:SF0">
    <property type="entry name" value="VACUOLAR IMPORT AND DEGRADATION PROTEIN 27"/>
    <property type="match status" value="1"/>
</dbReference>
<dbReference type="InterPro" id="IPR040979">
    <property type="entry name" value="Vid27_N"/>
</dbReference>
<dbReference type="InterPro" id="IPR011045">
    <property type="entry name" value="N2O_reductase_N"/>
</dbReference>
<dbReference type="GO" id="GO:0005634">
    <property type="term" value="C:nucleus"/>
    <property type="evidence" value="ECO:0007669"/>
    <property type="project" value="TreeGrafter"/>
</dbReference>
<dbReference type="Pfam" id="PF08553">
    <property type="entry name" value="VID27"/>
    <property type="match status" value="1"/>
</dbReference>
<dbReference type="FunCoup" id="A0A1B7MUE1">
    <property type="interactions" value="192"/>
</dbReference>
<feature type="domain" description="Vacuolar import/degradation Vid27 C-terminal" evidence="2">
    <location>
        <begin position="407"/>
        <end position="756"/>
    </location>
</feature>
<dbReference type="AlphaFoldDB" id="A0A1B7MUE1"/>
<feature type="domain" description="Vid27 N-terminal" evidence="4">
    <location>
        <begin position="1"/>
        <end position="164"/>
    </location>
</feature>
<dbReference type="SUPFAM" id="SSF50729">
    <property type="entry name" value="PH domain-like"/>
    <property type="match status" value="1"/>
</dbReference>